<evidence type="ECO:0000256" key="4">
    <source>
        <dbReference type="ARBA" id="ARBA00022490"/>
    </source>
</evidence>
<gene>
    <name evidence="8" type="primary">LOC116308032</name>
</gene>
<sequence length="122" mass="13226">MSRSASNSDVYRVALTRMNPKTVDEELLEVCKLSGVKMDSEVFKIILDLIKLNVSPTALVQVLRKVAASKGDDSRGTSKGSIGSQSDITQASQSDSSLQTRTDTSALTYRLKELKAQMQTGV</sequence>
<dbReference type="OrthoDB" id="5984157at2759"/>
<dbReference type="GO" id="GO:0005819">
    <property type="term" value="C:spindle"/>
    <property type="evidence" value="ECO:0007669"/>
    <property type="project" value="UniProtKB-SubCell"/>
</dbReference>
<evidence type="ECO:0000256" key="6">
    <source>
        <dbReference type="SAM" id="MobiDB-lite"/>
    </source>
</evidence>
<dbReference type="PANTHER" id="PTHR28578:SF2">
    <property type="entry name" value="MITOTIC-SPINDLE ORGANIZING PROTEIN 2"/>
    <property type="match status" value="1"/>
</dbReference>
<evidence type="ECO:0000256" key="3">
    <source>
        <dbReference type="ARBA" id="ARBA00007286"/>
    </source>
</evidence>
<dbReference type="Proteomes" id="UP000515163">
    <property type="component" value="Unplaced"/>
</dbReference>
<dbReference type="InterPro" id="IPR024332">
    <property type="entry name" value="MOZART2"/>
</dbReference>
<keyword evidence="7" id="KW-1185">Reference proteome</keyword>
<evidence type="ECO:0000313" key="8">
    <source>
        <dbReference type="RefSeq" id="XP_031574244.1"/>
    </source>
</evidence>
<dbReference type="GO" id="GO:0005813">
    <property type="term" value="C:centrosome"/>
    <property type="evidence" value="ECO:0007669"/>
    <property type="project" value="UniProtKB-SubCell"/>
</dbReference>
<dbReference type="InParanoid" id="A0A6P8J3R5"/>
<proteinExistence type="inferred from homology"/>
<evidence type="ECO:0000256" key="2">
    <source>
        <dbReference type="ARBA" id="ARBA00004300"/>
    </source>
</evidence>
<protein>
    <submittedName>
        <fullName evidence="8">Mitotic-spindle organizing protein 2-like</fullName>
    </submittedName>
</protein>
<dbReference type="GeneID" id="116308032"/>
<dbReference type="Pfam" id="PF12926">
    <property type="entry name" value="MOZART2"/>
    <property type="match status" value="1"/>
</dbReference>
<reference evidence="8" key="1">
    <citation type="submission" date="2025-08" db="UniProtKB">
        <authorList>
            <consortium name="RefSeq"/>
        </authorList>
    </citation>
    <scope>IDENTIFICATION</scope>
    <source>
        <tissue evidence="8">Tentacle</tissue>
    </source>
</reference>
<organism evidence="7 8">
    <name type="scientific">Actinia tenebrosa</name>
    <name type="common">Australian red waratah sea anemone</name>
    <dbReference type="NCBI Taxonomy" id="6105"/>
    <lineage>
        <taxon>Eukaryota</taxon>
        <taxon>Metazoa</taxon>
        <taxon>Cnidaria</taxon>
        <taxon>Anthozoa</taxon>
        <taxon>Hexacorallia</taxon>
        <taxon>Actiniaria</taxon>
        <taxon>Actiniidae</taxon>
        <taxon>Actinia</taxon>
    </lineage>
</organism>
<dbReference type="KEGG" id="aten:116308032"/>
<accession>A0A6P8J3R5</accession>
<dbReference type="FunCoup" id="A0A6P8J3R5">
    <property type="interactions" value="960"/>
</dbReference>
<dbReference type="AlphaFoldDB" id="A0A6P8J3R5"/>
<dbReference type="RefSeq" id="XP_031574244.1">
    <property type="nucleotide sequence ID" value="XM_031718384.1"/>
</dbReference>
<dbReference type="PANTHER" id="PTHR28578">
    <property type="entry name" value="MITOTIC-SPINDLE ORGANIZING PROTEIN 2A-RELATED"/>
    <property type="match status" value="1"/>
</dbReference>
<comment type="similarity">
    <text evidence="3">Belongs to the MOZART2 family.</text>
</comment>
<keyword evidence="5" id="KW-0206">Cytoskeleton</keyword>
<evidence type="ECO:0000256" key="1">
    <source>
        <dbReference type="ARBA" id="ARBA00004186"/>
    </source>
</evidence>
<evidence type="ECO:0000313" key="7">
    <source>
        <dbReference type="Proteomes" id="UP000515163"/>
    </source>
</evidence>
<name>A0A6P8J3R5_ACTTE</name>
<feature type="compositionally biased region" description="Polar residues" evidence="6">
    <location>
        <begin position="77"/>
        <end position="102"/>
    </location>
</feature>
<keyword evidence="4" id="KW-0963">Cytoplasm</keyword>
<comment type="subcellular location">
    <subcellularLocation>
        <location evidence="2">Cytoplasm</location>
        <location evidence="2">Cytoskeleton</location>
        <location evidence="2">Microtubule organizing center</location>
        <location evidence="2">Centrosome</location>
    </subcellularLocation>
    <subcellularLocation>
        <location evidence="1">Cytoplasm</location>
        <location evidence="1">Cytoskeleton</location>
        <location evidence="1">Spindle</location>
    </subcellularLocation>
</comment>
<feature type="region of interest" description="Disordered" evidence="6">
    <location>
        <begin position="67"/>
        <end position="102"/>
    </location>
</feature>
<evidence type="ECO:0000256" key="5">
    <source>
        <dbReference type="ARBA" id="ARBA00023212"/>
    </source>
</evidence>